<evidence type="ECO:0000313" key="3">
    <source>
        <dbReference type="Proteomes" id="UP000287651"/>
    </source>
</evidence>
<dbReference type="Proteomes" id="UP000287651">
    <property type="component" value="Unassembled WGS sequence"/>
</dbReference>
<gene>
    <name evidence="2" type="ORF">B296_00000588</name>
</gene>
<feature type="compositionally biased region" description="Basic and acidic residues" evidence="1">
    <location>
        <begin position="90"/>
        <end position="104"/>
    </location>
</feature>
<dbReference type="AlphaFoldDB" id="A0A427BC15"/>
<accession>A0A427BC15</accession>
<sequence>MSWTAPGRRRRRRGNSSRESLLVRYLCRRPDLRAGLLIWASMGRLETYELVPPQLSPVPFHKPPWKICHAAGCSAAEAKEFQRSPTNGEEEGRPSCEESIKRRTTGEVEVRMRRREAEVGARFPSFSRLCLGKHDEDRNCFPNRSRKYDLFLLSLPYKLIRDLQGFCSPGCRNMRIDLDEEKEKANESSQRTRRA</sequence>
<name>A0A427BC15_ENSVE</name>
<proteinExistence type="predicted"/>
<organism evidence="2 3">
    <name type="scientific">Ensete ventricosum</name>
    <name type="common">Abyssinian banana</name>
    <name type="synonym">Musa ensete</name>
    <dbReference type="NCBI Taxonomy" id="4639"/>
    <lineage>
        <taxon>Eukaryota</taxon>
        <taxon>Viridiplantae</taxon>
        <taxon>Streptophyta</taxon>
        <taxon>Embryophyta</taxon>
        <taxon>Tracheophyta</taxon>
        <taxon>Spermatophyta</taxon>
        <taxon>Magnoliopsida</taxon>
        <taxon>Liliopsida</taxon>
        <taxon>Zingiberales</taxon>
        <taxon>Musaceae</taxon>
        <taxon>Ensete</taxon>
    </lineage>
</organism>
<evidence type="ECO:0000256" key="1">
    <source>
        <dbReference type="SAM" id="MobiDB-lite"/>
    </source>
</evidence>
<comment type="caution">
    <text evidence="2">The sequence shown here is derived from an EMBL/GenBank/DDBJ whole genome shotgun (WGS) entry which is preliminary data.</text>
</comment>
<evidence type="ECO:0000313" key="2">
    <source>
        <dbReference type="EMBL" id="RRT85978.1"/>
    </source>
</evidence>
<reference evidence="2 3" key="1">
    <citation type="journal article" date="2014" name="Agronomy (Basel)">
        <title>A Draft Genome Sequence for Ensete ventricosum, the Drought-Tolerant Tree Against Hunger.</title>
        <authorList>
            <person name="Harrison J."/>
            <person name="Moore K.A."/>
            <person name="Paszkiewicz K."/>
            <person name="Jones T."/>
            <person name="Grant M."/>
            <person name="Ambacheew D."/>
            <person name="Muzemil S."/>
            <person name="Studholme D.J."/>
        </authorList>
    </citation>
    <scope>NUCLEOTIDE SEQUENCE [LARGE SCALE GENOMIC DNA]</scope>
</reference>
<feature type="region of interest" description="Disordered" evidence="1">
    <location>
        <begin position="81"/>
        <end position="104"/>
    </location>
</feature>
<dbReference type="EMBL" id="AMZH03000032">
    <property type="protein sequence ID" value="RRT85978.1"/>
    <property type="molecule type" value="Genomic_DNA"/>
</dbReference>
<protein>
    <submittedName>
        <fullName evidence="2">Uncharacterized protein</fullName>
    </submittedName>
</protein>